<dbReference type="PANTHER" id="PTHR14859:SF1">
    <property type="entry name" value="PGAP2-INTERACTING PROTEIN"/>
    <property type="match status" value="1"/>
</dbReference>
<feature type="compositionally biased region" description="Basic and acidic residues" evidence="1">
    <location>
        <begin position="261"/>
        <end position="270"/>
    </location>
</feature>
<sequence>MTFNVLNGGEDRFDRIRAIVAAERPDLLVFQECVGWEDGERLRAVAAAIGVPATGDHLVMGRANRRGSGRRYNVCLVSRPPILSHRVHAPSPMAHCLVEAEIAPAGDGPPLLVLGTHLVWTDERARLAEVDEILRLVPPAAVAERDCVLLGDLNALSRHDPHPADLGDRLAAAGIGKYGHPPRFDVMDRLEAAGWVDALRAAPRSPRWVTAPRERNGVRVDTRPDYVLVSRPLAARLAWADVVDTGTASDHHAVVAAVDRGREPAGKPADHTAAGPGAVPRLTSS</sequence>
<comment type="caution">
    <text evidence="3">The sequence shown here is derived from an EMBL/GenBank/DDBJ whole genome shotgun (WGS) entry which is preliminary data.</text>
</comment>
<organism evidence="3 4">
    <name type="scientific">Streptosporangium fragile</name>
    <dbReference type="NCBI Taxonomy" id="46186"/>
    <lineage>
        <taxon>Bacteria</taxon>
        <taxon>Bacillati</taxon>
        <taxon>Actinomycetota</taxon>
        <taxon>Actinomycetes</taxon>
        <taxon>Streptosporangiales</taxon>
        <taxon>Streptosporangiaceae</taxon>
        <taxon>Streptosporangium</taxon>
    </lineage>
</organism>
<dbReference type="Proteomes" id="UP001500831">
    <property type="component" value="Unassembled WGS sequence"/>
</dbReference>
<dbReference type="InterPro" id="IPR005135">
    <property type="entry name" value="Endo/exonuclease/phosphatase"/>
</dbReference>
<evidence type="ECO:0000259" key="2">
    <source>
        <dbReference type="Pfam" id="PF03372"/>
    </source>
</evidence>
<evidence type="ECO:0000313" key="3">
    <source>
        <dbReference type="EMBL" id="GAA2850442.1"/>
    </source>
</evidence>
<gene>
    <name evidence="3" type="ORF">GCM10010517_07900</name>
</gene>
<proteinExistence type="predicted"/>
<evidence type="ECO:0000256" key="1">
    <source>
        <dbReference type="SAM" id="MobiDB-lite"/>
    </source>
</evidence>
<dbReference type="Pfam" id="PF03372">
    <property type="entry name" value="Exo_endo_phos"/>
    <property type="match status" value="1"/>
</dbReference>
<accession>A0ABN3VQG0</accession>
<keyword evidence="4" id="KW-1185">Reference proteome</keyword>
<name>A0ABN3VQG0_9ACTN</name>
<dbReference type="EMBL" id="BAAAVI010000004">
    <property type="protein sequence ID" value="GAA2850442.1"/>
    <property type="molecule type" value="Genomic_DNA"/>
</dbReference>
<dbReference type="PANTHER" id="PTHR14859">
    <property type="entry name" value="CALCOFLUOR WHITE HYPERSENSITIVE PROTEIN PRECURSOR"/>
    <property type="match status" value="1"/>
</dbReference>
<dbReference type="Gene3D" id="3.60.10.10">
    <property type="entry name" value="Endonuclease/exonuclease/phosphatase"/>
    <property type="match status" value="1"/>
</dbReference>
<evidence type="ECO:0000313" key="4">
    <source>
        <dbReference type="Proteomes" id="UP001500831"/>
    </source>
</evidence>
<dbReference type="InterPro" id="IPR051916">
    <property type="entry name" value="GPI-anchor_lipid_remodeler"/>
</dbReference>
<feature type="region of interest" description="Disordered" evidence="1">
    <location>
        <begin position="261"/>
        <end position="285"/>
    </location>
</feature>
<reference evidence="3 4" key="1">
    <citation type="journal article" date="2019" name="Int. J. Syst. Evol. Microbiol.">
        <title>The Global Catalogue of Microorganisms (GCM) 10K type strain sequencing project: providing services to taxonomists for standard genome sequencing and annotation.</title>
        <authorList>
            <consortium name="The Broad Institute Genomics Platform"/>
            <consortium name="The Broad Institute Genome Sequencing Center for Infectious Disease"/>
            <person name="Wu L."/>
            <person name="Ma J."/>
        </authorList>
    </citation>
    <scope>NUCLEOTIDE SEQUENCE [LARGE SCALE GENOMIC DNA]</scope>
    <source>
        <strain evidence="3 4">JCM 6242</strain>
    </source>
</reference>
<protein>
    <recommendedName>
        <fullName evidence="2">Endonuclease/exonuclease/phosphatase domain-containing protein</fullName>
    </recommendedName>
</protein>
<feature type="domain" description="Endonuclease/exonuclease/phosphatase" evidence="2">
    <location>
        <begin position="1"/>
        <end position="251"/>
    </location>
</feature>
<dbReference type="SUPFAM" id="SSF56219">
    <property type="entry name" value="DNase I-like"/>
    <property type="match status" value="1"/>
</dbReference>
<dbReference type="InterPro" id="IPR036691">
    <property type="entry name" value="Endo/exonu/phosph_ase_sf"/>
</dbReference>